<keyword evidence="3" id="KW-1185">Reference proteome</keyword>
<dbReference type="AlphaFoldDB" id="A0A511N782"/>
<protein>
    <submittedName>
        <fullName evidence="2">Uncharacterized protein</fullName>
    </submittedName>
</protein>
<organism evidence="2 3">
    <name type="scientific">Deinococcus cellulosilyticus (strain DSM 18568 / NBRC 106333 / KACC 11606 / 5516J-15)</name>
    <dbReference type="NCBI Taxonomy" id="1223518"/>
    <lineage>
        <taxon>Bacteria</taxon>
        <taxon>Thermotogati</taxon>
        <taxon>Deinococcota</taxon>
        <taxon>Deinococci</taxon>
        <taxon>Deinococcales</taxon>
        <taxon>Deinococcaceae</taxon>
        <taxon>Deinococcus</taxon>
    </lineage>
</organism>
<comment type="caution">
    <text evidence="2">The sequence shown here is derived from an EMBL/GenBank/DDBJ whole genome shotgun (WGS) entry which is preliminary data.</text>
</comment>
<evidence type="ECO:0000256" key="1">
    <source>
        <dbReference type="SAM" id="MobiDB-lite"/>
    </source>
</evidence>
<evidence type="ECO:0000313" key="3">
    <source>
        <dbReference type="Proteomes" id="UP000321306"/>
    </source>
</evidence>
<evidence type="ECO:0000313" key="2">
    <source>
        <dbReference type="EMBL" id="GEM48690.1"/>
    </source>
</evidence>
<sequence>MQFTFNVQSSTDPKLNGPVTYHIPTLYERIQIGKRKTQLCAPYKWEDMPQTERSLTEALCTLEFIIDTAPEGWWTTEGGERLLEIGTLAEHQEHVLWEVYADFIVNRERFRPGAQRSAGNGGPNSNPTDLEGSQSTEP</sequence>
<feature type="compositionally biased region" description="Polar residues" evidence="1">
    <location>
        <begin position="123"/>
        <end position="138"/>
    </location>
</feature>
<feature type="region of interest" description="Disordered" evidence="1">
    <location>
        <begin position="112"/>
        <end position="138"/>
    </location>
</feature>
<dbReference type="EMBL" id="BJXB01000023">
    <property type="protein sequence ID" value="GEM48690.1"/>
    <property type="molecule type" value="Genomic_DNA"/>
</dbReference>
<proteinExistence type="predicted"/>
<reference evidence="2 3" key="1">
    <citation type="submission" date="2019-07" db="EMBL/GenBank/DDBJ databases">
        <title>Whole genome shotgun sequence of Deinococcus cellulosilyticus NBRC 106333.</title>
        <authorList>
            <person name="Hosoyama A."/>
            <person name="Uohara A."/>
            <person name="Ohji S."/>
            <person name="Ichikawa N."/>
        </authorList>
    </citation>
    <scope>NUCLEOTIDE SEQUENCE [LARGE SCALE GENOMIC DNA]</scope>
    <source>
        <strain evidence="2 3">NBRC 106333</strain>
    </source>
</reference>
<gene>
    <name evidence="2" type="ORF">DC3_43250</name>
</gene>
<dbReference type="OrthoDB" id="3078605at2"/>
<accession>A0A511N782</accession>
<dbReference type="Proteomes" id="UP000321306">
    <property type="component" value="Unassembled WGS sequence"/>
</dbReference>
<name>A0A511N782_DEIC1</name>
<dbReference type="RefSeq" id="WP_146887974.1">
    <property type="nucleotide sequence ID" value="NZ_BJXB01000023.1"/>
</dbReference>